<name>A0A8H5CGS1_9AGAR</name>
<dbReference type="InterPro" id="IPR000192">
    <property type="entry name" value="Aminotrans_V_dom"/>
</dbReference>
<dbReference type="SUPFAM" id="SSF53383">
    <property type="entry name" value="PLP-dependent transferases"/>
    <property type="match status" value="1"/>
</dbReference>
<dbReference type="Gene3D" id="3.90.1150.10">
    <property type="entry name" value="Aspartate Aminotransferase, domain 1"/>
    <property type="match status" value="1"/>
</dbReference>
<comment type="caution">
    <text evidence="3">The sequence shown here is derived from an EMBL/GenBank/DDBJ whole genome shotgun (WGS) entry which is preliminary data.</text>
</comment>
<dbReference type="InterPro" id="IPR015422">
    <property type="entry name" value="PyrdxlP-dep_Trfase_small"/>
</dbReference>
<reference evidence="3 4" key="1">
    <citation type="journal article" date="2020" name="ISME J.">
        <title>Uncovering the hidden diversity of litter-decomposition mechanisms in mushroom-forming fungi.</title>
        <authorList>
            <person name="Floudas D."/>
            <person name="Bentzer J."/>
            <person name="Ahren D."/>
            <person name="Johansson T."/>
            <person name="Persson P."/>
            <person name="Tunlid A."/>
        </authorList>
    </citation>
    <scope>NUCLEOTIDE SEQUENCE [LARGE SCALE GENOMIC DNA]</scope>
    <source>
        <strain evidence="3 4">CBS 175.51</strain>
    </source>
</reference>
<dbReference type="Gene3D" id="3.40.640.10">
    <property type="entry name" value="Type I PLP-dependent aspartate aminotransferase-like (Major domain)"/>
    <property type="match status" value="1"/>
</dbReference>
<dbReference type="Pfam" id="PF00266">
    <property type="entry name" value="Aminotran_5"/>
    <property type="match status" value="1"/>
</dbReference>
<evidence type="ECO:0000256" key="1">
    <source>
        <dbReference type="ARBA" id="ARBA00022898"/>
    </source>
</evidence>
<dbReference type="InterPro" id="IPR015424">
    <property type="entry name" value="PyrdxlP-dep_Trfase"/>
</dbReference>
<dbReference type="AlphaFoldDB" id="A0A8H5CGS1"/>
<sequence>MSAFTDLKALYAQPPPAFGKEALAQLWALDPEYTNLNNGSYGTPPKAVLQSAFEISQEIESNPDAFHRYGYQTRLQDARSKLGKLIGAERDEVFLVANATTGVGTVMRNFEWEKGDVIIICNTTYAAVSNIGAYLADAAPNPKLVVLELHFPLTHEEIIEKFKAVLASPEAQPAGPNNKRVAIIDSIISNPGVLLPWKELVKIAKEENVWSVVDAAHSIGQELDINLKEAQPDFWTSNCHKWLYSKRSCAVLYIPFRNQHIIKTTVPTSNYYIPLAKRNGNPNILEQFEWIGTLDYAPFLSVLEAIKFREWLGGERKINEYCHDLAVKGGRIVAEILGTQVMDPDASLTLNMVNVELPFPPTLKLSKELNMRLNKKLIEEHHAYSAWFFHNGKWWTRLSAQVFNDLDDFEKLGKVWLQVSNELKKEVEASSA</sequence>
<feature type="domain" description="Aminotransferase class V" evidence="2">
    <location>
        <begin position="45"/>
        <end position="349"/>
    </location>
</feature>
<protein>
    <recommendedName>
        <fullName evidence="2">Aminotransferase class V domain-containing protein</fullName>
    </recommendedName>
</protein>
<evidence type="ECO:0000313" key="3">
    <source>
        <dbReference type="EMBL" id="KAF5341178.1"/>
    </source>
</evidence>
<organism evidence="3 4">
    <name type="scientific">Ephemerocybe angulata</name>
    <dbReference type="NCBI Taxonomy" id="980116"/>
    <lineage>
        <taxon>Eukaryota</taxon>
        <taxon>Fungi</taxon>
        <taxon>Dikarya</taxon>
        <taxon>Basidiomycota</taxon>
        <taxon>Agaricomycotina</taxon>
        <taxon>Agaricomycetes</taxon>
        <taxon>Agaricomycetidae</taxon>
        <taxon>Agaricales</taxon>
        <taxon>Agaricineae</taxon>
        <taxon>Psathyrellaceae</taxon>
        <taxon>Ephemerocybe</taxon>
    </lineage>
</organism>
<dbReference type="OrthoDB" id="5978656at2759"/>
<dbReference type="InterPro" id="IPR015421">
    <property type="entry name" value="PyrdxlP-dep_Trfase_major"/>
</dbReference>
<keyword evidence="1" id="KW-0663">Pyridoxal phosphate</keyword>
<dbReference type="PANTHER" id="PTHR43092:SF2">
    <property type="entry name" value="HERCYNYLCYSTEINE SULFOXIDE LYASE"/>
    <property type="match status" value="1"/>
</dbReference>
<accession>A0A8H5CGS1</accession>
<dbReference type="PANTHER" id="PTHR43092">
    <property type="entry name" value="L-CYSTEINE DESULFHYDRASE"/>
    <property type="match status" value="1"/>
</dbReference>
<gene>
    <name evidence="3" type="ORF">D9611_006084</name>
</gene>
<evidence type="ECO:0000259" key="2">
    <source>
        <dbReference type="Pfam" id="PF00266"/>
    </source>
</evidence>
<keyword evidence="4" id="KW-1185">Reference proteome</keyword>
<dbReference type="EMBL" id="JAACJK010000002">
    <property type="protein sequence ID" value="KAF5341178.1"/>
    <property type="molecule type" value="Genomic_DNA"/>
</dbReference>
<proteinExistence type="predicted"/>
<dbReference type="Proteomes" id="UP000541558">
    <property type="component" value="Unassembled WGS sequence"/>
</dbReference>
<evidence type="ECO:0000313" key="4">
    <source>
        <dbReference type="Proteomes" id="UP000541558"/>
    </source>
</evidence>